<protein>
    <submittedName>
        <fullName evidence="4">Aste57867_25437 protein</fullName>
    </submittedName>
</protein>
<dbReference type="Gene3D" id="3.40.50.1240">
    <property type="entry name" value="Phosphoglycerate mutase-like"/>
    <property type="match status" value="1"/>
</dbReference>
<name>A0A485LT16_9STRA</name>
<dbReference type="Pfam" id="PF00300">
    <property type="entry name" value="His_Phos_1"/>
    <property type="match status" value="1"/>
</dbReference>
<keyword evidence="5" id="KW-1185">Reference proteome</keyword>
<feature type="active site" description="Proton donor/acceptor" evidence="1">
    <location>
        <position position="227"/>
    </location>
</feature>
<dbReference type="PROSITE" id="PS00175">
    <property type="entry name" value="PG_MUTASE"/>
    <property type="match status" value="1"/>
</dbReference>
<dbReference type="PANTHER" id="PTHR48100">
    <property type="entry name" value="BROAD-SPECIFICITY PHOSPHATASE YOR283W-RELATED"/>
    <property type="match status" value="1"/>
</dbReference>
<dbReference type="PANTHER" id="PTHR48100:SF10">
    <property type="entry name" value="2-CARBOXY-D-ARABINITOL-1-PHOSPHATASE-RELATED"/>
    <property type="match status" value="1"/>
</dbReference>
<evidence type="ECO:0000256" key="2">
    <source>
        <dbReference type="PIRSR" id="PIRSR613078-2"/>
    </source>
</evidence>
<feature type="active site" description="Tele-phosphohistidine intermediate" evidence="1">
    <location>
        <position position="153"/>
    </location>
</feature>
<dbReference type="InterPro" id="IPR013078">
    <property type="entry name" value="His_Pase_superF_clade-1"/>
</dbReference>
<organism evidence="4 5">
    <name type="scientific">Aphanomyces stellatus</name>
    <dbReference type="NCBI Taxonomy" id="120398"/>
    <lineage>
        <taxon>Eukaryota</taxon>
        <taxon>Sar</taxon>
        <taxon>Stramenopiles</taxon>
        <taxon>Oomycota</taxon>
        <taxon>Saprolegniomycetes</taxon>
        <taxon>Saprolegniales</taxon>
        <taxon>Verrucalvaceae</taxon>
        <taxon>Aphanomyces</taxon>
    </lineage>
</organism>
<dbReference type="InterPro" id="IPR029033">
    <property type="entry name" value="His_PPase_superfam"/>
</dbReference>
<dbReference type="SUPFAM" id="SSF53254">
    <property type="entry name" value="Phosphoglycerate mutase-like"/>
    <property type="match status" value="1"/>
</dbReference>
<feature type="binding site" evidence="2">
    <location>
        <position position="203"/>
    </location>
    <ligand>
        <name>substrate</name>
    </ligand>
</feature>
<dbReference type="InterPro" id="IPR001345">
    <property type="entry name" value="PG/BPGM_mutase_AS"/>
</dbReference>
<reference evidence="3" key="2">
    <citation type="submission" date="2019-06" db="EMBL/GenBank/DDBJ databases">
        <title>Genomics analysis of Aphanomyces spp. identifies a new class of oomycete effector associated with host adaptation.</title>
        <authorList>
            <person name="Gaulin E."/>
        </authorList>
    </citation>
    <scope>NUCLEOTIDE SEQUENCE</scope>
    <source>
        <strain evidence="3">CBS 578.67</strain>
    </source>
</reference>
<feature type="binding site" evidence="2">
    <location>
        <begin position="152"/>
        <end position="159"/>
    </location>
    <ligand>
        <name>substrate</name>
    </ligand>
</feature>
<dbReference type="Proteomes" id="UP000332933">
    <property type="component" value="Unassembled WGS sequence"/>
</dbReference>
<dbReference type="OrthoDB" id="354304at2759"/>
<dbReference type="EMBL" id="VJMH01007536">
    <property type="protein sequence ID" value="KAF0682424.1"/>
    <property type="molecule type" value="Genomic_DNA"/>
</dbReference>
<gene>
    <name evidence="4" type="primary">Aste57867_25437</name>
    <name evidence="3" type="ORF">As57867_025358</name>
    <name evidence="4" type="ORF">ASTE57867_25437</name>
</gene>
<dbReference type="InterPro" id="IPR050275">
    <property type="entry name" value="PGM_Phosphatase"/>
</dbReference>
<dbReference type="GO" id="GO:0016791">
    <property type="term" value="F:phosphatase activity"/>
    <property type="evidence" value="ECO:0007669"/>
    <property type="project" value="TreeGrafter"/>
</dbReference>
<proteinExistence type="predicted"/>
<accession>A0A485LT16</accession>
<evidence type="ECO:0000256" key="1">
    <source>
        <dbReference type="PIRSR" id="PIRSR613078-1"/>
    </source>
</evidence>
<evidence type="ECO:0000313" key="5">
    <source>
        <dbReference type="Proteomes" id="UP000332933"/>
    </source>
</evidence>
<dbReference type="CDD" id="cd07067">
    <property type="entry name" value="HP_PGM_like"/>
    <property type="match status" value="1"/>
</dbReference>
<evidence type="ECO:0000313" key="3">
    <source>
        <dbReference type="EMBL" id="KAF0682424.1"/>
    </source>
</evidence>
<dbReference type="EMBL" id="CAADRA010007562">
    <property type="protein sequence ID" value="VFU02060.1"/>
    <property type="molecule type" value="Genomic_DNA"/>
</dbReference>
<reference evidence="4 5" key="1">
    <citation type="submission" date="2019-03" db="EMBL/GenBank/DDBJ databases">
        <authorList>
            <person name="Gaulin E."/>
            <person name="Dumas B."/>
        </authorList>
    </citation>
    <scope>NUCLEOTIDE SEQUENCE [LARGE SCALE GENOMIC DNA]</scope>
    <source>
        <strain evidence="4">CBS 568.67</strain>
    </source>
</reference>
<evidence type="ECO:0000313" key="4">
    <source>
        <dbReference type="EMBL" id="VFU02060.1"/>
    </source>
</evidence>
<dbReference type="AlphaFoldDB" id="A0A485LT16"/>
<dbReference type="SMART" id="SM00855">
    <property type="entry name" value="PGAM"/>
    <property type="match status" value="1"/>
</dbReference>
<sequence length="355" mass="39910">MYESLSVDLVAIKYTLTARFSTQWLMRQVQEIHCMARLFNGIRIVPVELQYLRRVAFEWKISRRGNHAISHGLDSSLDDKLARSPSIPAVAVMQRVLPPSRDEISSLHFHETLYKVRRGLASTTKTKTTMLLPNVEADFPLAPGFTRVYLCRHGQTDYNVEERFQGRGINSELNATGQIQAKKLGLAFQETPLDALYCSFLTRAKVTAAAIGAYHGLAPAVVDGLEEMYFGSCEGRKLDELHDLWAATVHAWIDGKLDSAWPDGGESPLEVEARGTRALLSVLQTEPPPTRIALVCHGRFNKLLLASLLLHDMTKVETLTQDNTCINILDFHHESKTFTARVLNYTGHWEIELPK</sequence>